<keyword evidence="11 15" id="KW-0508">mRNA splicing</keyword>
<keyword evidence="8" id="KW-0819">tRNA processing</keyword>
<keyword evidence="12 15" id="KW-0539">Nucleus</keyword>
<evidence type="ECO:0000313" key="18">
    <source>
        <dbReference type="EMBL" id="KAL1588388.1"/>
    </source>
</evidence>
<organism evidence="18 19">
    <name type="scientific">Cladosporium halotolerans</name>
    <dbReference type="NCBI Taxonomy" id="1052096"/>
    <lineage>
        <taxon>Eukaryota</taxon>
        <taxon>Fungi</taxon>
        <taxon>Dikarya</taxon>
        <taxon>Ascomycota</taxon>
        <taxon>Pezizomycotina</taxon>
        <taxon>Dothideomycetes</taxon>
        <taxon>Dothideomycetidae</taxon>
        <taxon>Cladosporiales</taxon>
        <taxon>Cladosporiaceae</taxon>
        <taxon>Cladosporium</taxon>
    </lineage>
</organism>
<feature type="compositionally biased region" description="Low complexity" evidence="16">
    <location>
        <begin position="1"/>
        <end position="18"/>
    </location>
</feature>
<reference evidence="18 19" key="1">
    <citation type="journal article" date="2020" name="Microbiol. Resour. Announc.">
        <title>Draft Genome Sequence of a Cladosporium Species Isolated from the Mesophotic Ascidian Didemnum maculosum.</title>
        <authorList>
            <person name="Gioti A."/>
            <person name="Siaperas R."/>
            <person name="Nikolaivits E."/>
            <person name="Le Goff G."/>
            <person name="Ouazzani J."/>
            <person name="Kotoulas G."/>
            <person name="Topakas E."/>
        </authorList>
    </citation>
    <scope>NUCLEOTIDE SEQUENCE [LARGE SCALE GENOMIC DNA]</scope>
    <source>
        <strain evidence="18 19">TM138-S3</strain>
    </source>
</reference>
<evidence type="ECO:0000256" key="2">
    <source>
        <dbReference type="ARBA" id="ARBA00004496"/>
    </source>
</evidence>
<sequence length="92" mass="9587">MSAPAPNGASAGAPQSANDARDPSGFLSEIIGAPVTVKLNSGVVYKGELQSVDGYMNIALEGTREFVDGKMRRSYGDAFVRGNNVTYISADS</sequence>
<evidence type="ECO:0000256" key="7">
    <source>
        <dbReference type="ARBA" id="ARBA00022664"/>
    </source>
</evidence>
<dbReference type="GO" id="GO:0030490">
    <property type="term" value="P:maturation of SSU-rRNA"/>
    <property type="evidence" value="ECO:0007669"/>
    <property type="project" value="TreeGrafter"/>
</dbReference>
<dbReference type="RefSeq" id="XP_069231493.1">
    <property type="nucleotide sequence ID" value="XM_069371633.1"/>
</dbReference>
<keyword evidence="7 15" id="KW-0507">mRNA processing</keyword>
<dbReference type="GeneID" id="96004471"/>
<evidence type="ECO:0000259" key="17">
    <source>
        <dbReference type="PROSITE" id="PS52002"/>
    </source>
</evidence>
<evidence type="ECO:0000256" key="12">
    <source>
        <dbReference type="ARBA" id="ARBA00023242"/>
    </source>
</evidence>
<feature type="domain" description="Sm" evidence="17">
    <location>
        <begin position="22"/>
        <end position="92"/>
    </location>
</feature>
<proteinExistence type="inferred from homology"/>
<comment type="subcellular location">
    <subcellularLocation>
        <location evidence="2">Cytoplasm</location>
    </subcellularLocation>
    <subcellularLocation>
        <location evidence="1 15">Nucleus</location>
    </subcellularLocation>
</comment>
<evidence type="ECO:0000256" key="6">
    <source>
        <dbReference type="ARBA" id="ARBA00022552"/>
    </source>
</evidence>
<evidence type="ECO:0000256" key="16">
    <source>
        <dbReference type="SAM" id="MobiDB-lite"/>
    </source>
</evidence>
<dbReference type="PROSITE" id="PS52002">
    <property type="entry name" value="SM"/>
    <property type="match status" value="1"/>
</dbReference>
<evidence type="ECO:0000256" key="11">
    <source>
        <dbReference type="ARBA" id="ARBA00023187"/>
    </source>
</evidence>
<dbReference type="SUPFAM" id="SSF50182">
    <property type="entry name" value="Sm-like ribonucleoproteins"/>
    <property type="match status" value="1"/>
</dbReference>
<evidence type="ECO:0000256" key="9">
    <source>
        <dbReference type="ARBA" id="ARBA00022728"/>
    </source>
</evidence>
<evidence type="ECO:0000256" key="4">
    <source>
        <dbReference type="ARBA" id="ARBA00014768"/>
    </source>
</evidence>
<accession>A0AB34KUB6</accession>
<feature type="region of interest" description="Disordered" evidence="16">
    <location>
        <begin position="1"/>
        <end position="24"/>
    </location>
</feature>
<keyword evidence="13 15" id="KW-0687">Ribonucleoprotein</keyword>
<dbReference type="SMART" id="SM00651">
    <property type="entry name" value="Sm"/>
    <property type="match status" value="1"/>
</dbReference>
<dbReference type="InterPro" id="IPR047575">
    <property type="entry name" value="Sm"/>
</dbReference>
<dbReference type="FunFam" id="2.30.30.100:FF:000037">
    <property type="entry name" value="U6 snRNA-associated Sm-like protein LSm6"/>
    <property type="match status" value="1"/>
</dbReference>
<evidence type="ECO:0000256" key="3">
    <source>
        <dbReference type="ARBA" id="ARBA00007927"/>
    </source>
</evidence>
<keyword evidence="10 15" id="KW-0694">RNA-binding</keyword>
<keyword evidence="5" id="KW-0963">Cytoplasm</keyword>
<evidence type="ECO:0000256" key="5">
    <source>
        <dbReference type="ARBA" id="ARBA00022490"/>
    </source>
</evidence>
<dbReference type="Proteomes" id="UP000803884">
    <property type="component" value="Unassembled WGS sequence"/>
</dbReference>
<keyword evidence="19" id="KW-1185">Reference proteome</keyword>
<dbReference type="GO" id="GO:0005730">
    <property type="term" value="C:nucleolus"/>
    <property type="evidence" value="ECO:0007669"/>
    <property type="project" value="TreeGrafter"/>
</dbReference>
<dbReference type="AlphaFoldDB" id="A0AB34KUB6"/>
<evidence type="ECO:0000256" key="15">
    <source>
        <dbReference type="PIRNR" id="PIRNR006609"/>
    </source>
</evidence>
<dbReference type="Gene3D" id="2.30.30.100">
    <property type="match status" value="1"/>
</dbReference>
<dbReference type="Pfam" id="PF01423">
    <property type="entry name" value="LSM"/>
    <property type="match status" value="1"/>
</dbReference>
<comment type="similarity">
    <text evidence="3 15">Belongs to the snRNP Sm proteins family. SmF/LSm6 subfamily.</text>
</comment>
<dbReference type="InterPro" id="IPR001163">
    <property type="entry name" value="Sm_dom_euk/arc"/>
</dbReference>
<dbReference type="GO" id="GO:0005681">
    <property type="term" value="C:spliceosomal complex"/>
    <property type="evidence" value="ECO:0007669"/>
    <property type="project" value="UniProtKB-KW"/>
</dbReference>
<evidence type="ECO:0000256" key="1">
    <source>
        <dbReference type="ARBA" id="ARBA00004123"/>
    </source>
</evidence>
<comment type="caution">
    <text evidence="18">The sequence shown here is derived from an EMBL/GenBank/DDBJ whole genome shotgun (WGS) entry which is preliminary data.</text>
</comment>
<dbReference type="GO" id="GO:0046540">
    <property type="term" value="C:U4/U6 x U5 tri-snRNP complex"/>
    <property type="evidence" value="ECO:0007669"/>
    <property type="project" value="TreeGrafter"/>
</dbReference>
<keyword evidence="9 15" id="KW-0747">Spliceosome</keyword>
<dbReference type="GO" id="GO:0003723">
    <property type="term" value="F:RNA binding"/>
    <property type="evidence" value="ECO:0007669"/>
    <property type="project" value="UniProtKB-UniRule"/>
</dbReference>
<keyword evidence="6" id="KW-0698">rRNA processing</keyword>
<dbReference type="PANTHER" id="PTHR11021:SF1">
    <property type="entry name" value="U6 SNRNA-ASSOCIATED SM-LIKE PROTEIN LSM6"/>
    <property type="match status" value="1"/>
</dbReference>
<dbReference type="GO" id="GO:0000398">
    <property type="term" value="P:mRNA splicing, via spliceosome"/>
    <property type="evidence" value="ECO:0007669"/>
    <property type="project" value="InterPro"/>
</dbReference>
<dbReference type="InterPro" id="IPR016487">
    <property type="entry name" value="Lsm6/sSmF"/>
</dbReference>
<dbReference type="GO" id="GO:0008033">
    <property type="term" value="P:tRNA processing"/>
    <property type="evidence" value="ECO:0007669"/>
    <property type="project" value="UniProtKB-KW"/>
</dbReference>
<dbReference type="CDD" id="cd01726">
    <property type="entry name" value="LSm6"/>
    <property type="match status" value="1"/>
</dbReference>
<evidence type="ECO:0000256" key="13">
    <source>
        <dbReference type="ARBA" id="ARBA00023274"/>
    </source>
</evidence>
<evidence type="ECO:0000256" key="14">
    <source>
        <dbReference type="ARBA" id="ARBA00025365"/>
    </source>
</evidence>
<protein>
    <recommendedName>
        <fullName evidence="4">U6 snRNA-associated Sm-like protein LSm6</fullName>
    </recommendedName>
</protein>
<dbReference type="GO" id="GO:0000932">
    <property type="term" value="C:P-body"/>
    <property type="evidence" value="ECO:0007669"/>
    <property type="project" value="TreeGrafter"/>
</dbReference>
<evidence type="ECO:0000256" key="10">
    <source>
        <dbReference type="ARBA" id="ARBA00022884"/>
    </source>
</evidence>
<dbReference type="PANTHER" id="PTHR11021">
    <property type="entry name" value="SMALL NUCLEAR RIBONUCLEOPROTEIN F SNRNP-F"/>
    <property type="match status" value="1"/>
</dbReference>
<dbReference type="EMBL" id="JAAQHG020000007">
    <property type="protein sequence ID" value="KAL1588388.1"/>
    <property type="molecule type" value="Genomic_DNA"/>
</dbReference>
<dbReference type="InterPro" id="IPR010920">
    <property type="entry name" value="LSM_dom_sf"/>
</dbReference>
<dbReference type="GO" id="GO:0005732">
    <property type="term" value="C:sno(s)RNA-containing ribonucleoprotein complex"/>
    <property type="evidence" value="ECO:0007669"/>
    <property type="project" value="TreeGrafter"/>
</dbReference>
<gene>
    <name evidence="18" type="primary">LSM6</name>
    <name evidence="18" type="ORF">WHR41_03027</name>
</gene>
<name>A0AB34KUB6_9PEZI</name>
<comment type="function">
    <text evidence="14">Component of LSm protein complexes, which are involved in RNA processing and may function in a chaperone-like manner, facilitating the efficient association of RNA processing factors with their substrates. Component of the cytoplasmic LSM1-LSM7 complex, which is thought to be involved in mRNA degradation by activating the decapping step in the 5'-to-3' mRNA decay pathway. Component of the nuclear LSM2-LSM8 complex, which is involved in splicing of nuclear mRNAs. LSM2-LSM8 associates with multiple snRNP complexes containing the U6 snRNA (U4/U6 di-snRNP, spliceosomal U4/U6.U5 tri-snRNP, and free U6 snRNP). It binds directly to the 3'-terminal U-tract of U6 snRNA and plays a role in the biogenesis and stability of the U6 snRNP and U4/U6 snRNP complexes. LSM2-LSM8 probably also is involved degradation of nuclear pre-mRNA by targeting them for decapping, and in processing of pre-tRNAs, pre-rRNAs and U3 snoRNA.</text>
</comment>
<evidence type="ECO:0000313" key="19">
    <source>
        <dbReference type="Proteomes" id="UP000803884"/>
    </source>
</evidence>
<evidence type="ECO:0000256" key="8">
    <source>
        <dbReference type="ARBA" id="ARBA00022694"/>
    </source>
</evidence>
<dbReference type="GO" id="GO:0005688">
    <property type="term" value="C:U6 snRNP"/>
    <property type="evidence" value="ECO:0007669"/>
    <property type="project" value="TreeGrafter"/>
</dbReference>